<evidence type="ECO:0000256" key="1">
    <source>
        <dbReference type="SAM" id="Phobius"/>
    </source>
</evidence>
<dbReference type="EMBL" id="JACHKS010000001">
    <property type="protein sequence ID" value="MBB6331158.1"/>
    <property type="molecule type" value="Genomic_DNA"/>
</dbReference>
<keyword evidence="1" id="KW-0472">Membrane</keyword>
<keyword evidence="3" id="KW-1185">Reference proteome</keyword>
<proteinExistence type="predicted"/>
<evidence type="ECO:0000313" key="3">
    <source>
        <dbReference type="Proteomes" id="UP000587367"/>
    </source>
</evidence>
<protein>
    <submittedName>
        <fullName evidence="2">Integral membrane protein</fullName>
    </submittedName>
</protein>
<dbReference type="Proteomes" id="UP000587367">
    <property type="component" value="Unassembled WGS sequence"/>
</dbReference>
<reference evidence="2 3" key="1">
    <citation type="submission" date="2020-08" db="EMBL/GenBank/DDBJ databases">
        <title>Functional genomics of gut bacteria from endangered species of beetles.</title>
        <authorList>
            <person name="Carlos-Shanley C."/>
        </authorList>
    </citation>
    <scope>NUCLEOTIDE SEQUENCE [LARGE SCALE GENOMIC DNA]</scope>
    <source>
        <strain evidence="2 3">S00068</strain>
    </source>
</reference>
<keyword evidence="1" id="KW-1133">Transmembrane helix</keyword>
<feature type="transmembrane region" description="Helical" evidence="1">
    <location>
        <begin position="57"/>
        <end position="74"/>
    </location>
</feature>
<sequence>MKLKGLSKNGGLTDSESNTSTKYKLMKKWSFYSITILSLLTLTSCEAVETIFKAGMWWGILLVCVIVGILLLIFSRGKNS</sequence>
<organism evidence="2 3">
    <name type="scientific">Chryseobacterium sediminis</name>
    <dbReference type="NCBI Taxonomy" id="1679494"/>
    <lineage>
        <taxon>Bacteria</taxon>
        <taxon>Pseudomonadati</taxon>
        <taxon>Bacteroidota</taxon>
        <taxon>Flavobacteriia</taxon>
        <taxon>Flavobacteriales</taxon>
        <taxon>Weeksellaceae</taxon>
        <taxon>Chryseobacterium group</taxon>
        <taxon>Chryseobacterium</taxon>
    </lineage>
</organism>
<gene>
    <name evidence="2" type="ORF">HNP24_002108</name>
</gene>
<comment type="caution">
    <text evidence="2">The sequence shown here is derived from an EMBL/GenBank/DDBJ whole genome shotgun (WGS) entry which is preliminary data.</text>
</comment>
<keyword evidence="1" id="KW-0812">Transmembrane</keyword>
<name>A0ABR6Q212_9FLAO</name>
<evidence type="ECO:0000313" key="2">
    <source>
        <dbReference type="EMBL" id="MBB6331158.1"/>
    </source>
</evidence>
<accession>A0ABR6Q212</accession>